<dbReference type="OrthoDB" id="73357at2"/>
<evidence type="ECO:0000313" key="1">
    <source>
        <dbReference type="EMBL" id="AZI43682.1"/>
    </source>
</evidence>
<evidence type="ECO:0000313" key="2">
    <source>
        <dbReference type="Proteomes" id="UP000276417"/>
    </source>
</evidence>
<name>A0A3G8YEE3_9DEIO</name>
<accession>A0A3G8YEE3</accession>
<keyword evidence="2" id="KW-1185">Reference proteome</keyword>
<dbReference type="EMBL" id="CP034183">
    <property type="protein sequence ID" value="AZI43682.1"/>
    <property type="molecule type" value="Genomic_DNA"/>
</dbReference>
<gene>
    <name evidence="1" type="ORF">EHF33_00315</name>
</gene>
<dbReference type="AlphaFoldDB" id="A0A3G8YEE3"/>
<proteinExistence type="predicted"/>
<reference evidence="1 2" key="1">
    <citation type="submission" date="2018-11" db="EMBL/GenBank/DDBJ databases">
        <title>Deinococcus shelandsis sp. nov., isolated from South Shetland Islands soil of Antarctica.</title>
        <authorList>
            <person name="Tian J."/>
        </authorList>
    </citation>
    <scope>NUCLEOTIDE SEQUENCE [LARGE SCALE GENOMIC DNA]</scope>
    <source>
        <strain evidence="1 2">S14-83T</strain>
    </source>
</reference>
<protein>
    <submittedName>
        <fullName evidence="1">Uncharacterized protein</fullName>
    </submittedName>
</protein>
<sequence>MTPSDLLSFLFRRGGQEYAVQLVLPQGKASKLKSSKKPPAAPTIQEQPLYRLTLRGEEVQATGPSGQTRQLSRQAFLEVFGAYHFAGAEPTGVLSDLGPLFGMG</sequence>
<dbReference type="Proteomes" id="UP000276417">
    <property type="component" value="Chromosome 1"/>
</dbReference>
<organism evidence="1 2">
    <name type="scientific">Deinococcus psychrotolerans</name>
    <dbReference type="NCBI Taxonomy" id="2489213"/>
    <lineage>
        <taxon>Bacteria</taxon>
        <taxon>Thermotogati</taxon>
        <taxon>Deinococcota</taxon>
        <taxon>Deinococci</taxon>
        <taxon>Deinococcales</taxon>
        <taxon>Deinococcaceae</taxon>
        <taxon>Deinococcus</taxon>
    </lineage>
</organism>
<dbReference type="KEGG" id="dph:EHF33_00315"/>